<protein>
    <submittedName>
        <fullName evidence="3">Uncharacterized protein</fullName>
    </submittedName>
</protein>
<feature type="transmembrane region" description="Helical" evidence="2">
    <location>
        <begin position="68"/>
        <end position="86"/>
    </location>
</feature>
<keyword evidence="2" id="KW-1133">Transmembrane helix</keyword>
<name>A0AA38RWN7_9PEZI</name>
<feature type="transmembrane region" description="Helical" evidence="2">
    <location>
        <begin position="132"/>
        <end position="153"/>
    </location>
</feature>
<proteinExistence type="predicted"/>
<accession>A0AA38RWN7</accession>
<comment type="caution">
    <text evidence="3">The sequence shown here is derived from an EMBL/GenBank/DDBJ whole genome shotgun (WGS) entry which is preliminary data.</text>
</comment>
<dbReference type="EMBL" id="JANBVN010000023">
    <property type="protein sequence ID" value="KAJ9161384.1"/>
    <property type="molecule type" value="Genomic_DNA"/>
</dbReference>
<feature type="transmembrane region" description="Helical" evidence="2">
    <location>
        <begin position="98"/>
        <end position="120"/>
    </location>
</feature>
<gene>
    <name evidence="3" type="ORF">NKR19_g2337</name>
</gene>
<evidence type="ECO:0000313" key="3">
    <source>
        <dbReference type="EMBL" id="KAJ9161384.1"/>
    </source>
</evidence>
<dbReference type="AlphaFoldDB" id="A0AA38RWN7"/>
<feature type="transmembrane region" description="Helical" evidence="2">
    <location>
        <begin position="21"/>
        <end position="48"/>
    </location>
</feature>
<dbReference type="Proteomes" id="UP001174691">
    <property type="component" value="Unassembled WGS sequence"/>
</dbReference>
<evidence type="ECO:0000256" key="2">
    <source>
        <dbReference type="SAM" id="Phobius"/>
    </source>
</evidence>
<reference evidence="3" key="1">
    <citation type="submission" date="2022-07" db="EMBL/GenBank/DDBJ databases">
        <title>Fungi with potential for degradation of polypropylene.</title>
        <authorList>
            <person name="Gostincar C."/>
        </authorList>
    </citation>
    <scope>NUCLEOTIDE SEQUENCE</scope>
    <source>
        <strain evidence="3">EXF-13287</strain>
    </source>
</reference>
<keyword evidence="4" id="KW-1185">Reference proteome</keyword>
<sequence>MNFVLFETTESVIEVLWDIALAFFIVRLAFIYFALTFASSAAIVYVAYKYPSLFPSTHHLVTPQSEVVLAPFLLLSSVLWAYVVVTRYEIPRVTGFRLATGGVALLLMLLADSLIGFGLWEKGYGNWMAERFGWGTAGLLAAFALMPTVLMAFEAKGKREEGKTSHGHEKKKITDAVPTVNVSDKEKRQ</sequence>
<feature type="region of interest" description="Disordered" evidence="1">
    <location>
        <begin position="159"/>
        <end position="189"/>
    </location>
</feature>
<evidence type="ECO:0000313" key="4">
    <source>
        <dbReference type="Proteomes" id="UP001174691"/>
    </source>
</evidence>
<keyword evidence="2" id="KW-0812">Transmembrane</keyword>
<evidence type="ECO:0000256" key="1">
    <source>
        <dbReference type="SAM" id="MobiDB-lite"/>
    </source>
</evidence>
<keyword evidence="2" id="KW-0472">Membrane</keyword>
<organism evidence="3 4">
    <name type="scientific">Coniochaeta hoffmannii</name>
    <dbReference type="NCBI Taxonomy" id="91930"/>
    <lineage>
        <taxon>Eukaryota</taxon>
        <taxon>Fungi</taxon>
        <taxon>Dikarya</taxon>
        <taxon>Ascomycota</taxon>
        <taxon>Pezizomycotina</taxon>
        <taxon>Sordariomycetes</taxon>
        <taxon>Sordariomycetidae</taxon>
        <taxon>Coniochaetales</taxon>
        <taxon>Coniochaetaceae</taxon>
        <taxon>Coniochaeta</taxon>
    </lineage>
</organism>